<dbReference type="Proteomes" id="UP000224567">
    <property type="component" value="Unassembled WGS sequence"/>
</dbReference>
<dbReference type="GO" id="GO:0016616">
    <property type="term" value="F:oxidoreductase activity, acting on the CH-OH group of donors, NAD or NADP as acceptor"/>
    <property type="evidence" value="ECO:0007669"/>
    <property type="project" value="UniProtKB-ARBA"/>
</dbReference>
<feature type="transmembrane region" description="Helical" evidence="1">
    <location>
        <begin position="87"/>
        <end position="106"/>
    </location>
</feature>
<organism evidence="3 4">
    <name type="scientific">Capsicum baccatum</name>
    <name type="common">Peruvian pepper</name>
    <dbReference type="NCBI Taxonomy" id="33114"/>
    <lineage>
        <taxon>Eukaryota</taxon>
        <taxon>Viridiplantae</taxon>
        <taxon>Streptophyta</taxon>
        <taxon>Embryophyta</taxon>
        <taxon>Tracheophyta</taxon>
        <taxon>Spermatophyta</taxon>
        <taxon>Magnoliopsida</taxon>
        <taxon>eudicotyledons</taxon>
        <taxon>Gunneridae</taxon>
        <taxon>Pentapetalae</taxon>
        <taxon>asterids</taxon>
        <taxon>lamiids</taxon>
        <taxon>Solanales</taxon>
        <taxon>Solanaceae</taxon>
        <taxon>Solanoideae</taxon>
        <taxon>Capsiceae</taxon>
        <taxon>Capsicum</taxon>
    </lineage>
</organism>
<keyword evidence="1" id="KW-1133">Transmembrane helix</keyword>
<dbReference type="EMBL" id="MLFT02000001">
    <property type="protein sequence ID" value="PHT60569.1"/>
    <property type="molecule type" value="Genomic_DNA"/>
</dbReference>
<dbReference type="STRING" id="33114.A0A2G2XSZ7"/>
<dbReference type="GO" id="GO:0050661">
    <property type="term" value="F:NADP binding"/>
    <property type="evidence" value="ECO:0007669"/>
    <property type="project" value="InterPro"/>
</dbReference>
<dbReference type="InterPro" id="IPR036291">
    <property type="entry name" value="NAD(P)-bd_dom_sf"/>
</dbReference>
<evidence type="ECO:0000313" key="4">
    <source>
        <dbReference type="Proteomes" id="UP000224567"/>
    </source>
</evidence>
<dbReference type="SUPFAM" id="SSF51735">
    <property type="entry name" value="NAD(P)-binding Rossmann-fold domains"/>
    <property type="match status" value="1"/>
</dbReference>
<evidence type="ECO:0000256" key="1">
    <source>
        <dbReference type="SAM" id="Phobius"/>
    </source>
</evidence>
<dbReference type="PANTHER" id="PTHR43060">
    <property type="entry name" value="3-HYDROXYISOBUTYRATE DEHYDROGENASE-LIKE 1, MITOCHONDRIAL-RELATED"/>
    <property type="match status" value="1"/>
</dbReference>
<comment type="caution">
    <text evidence="3">The sequence shown here is derived from an EMBL/GenBank/DDBJ whole genome shotgun (WGS) entry which is preliminary data.</text>
</comment>
<reference evidence="3 4" key="1">
    <citation type="journal article" date="2017" name="Genome Biol.">
        <title>New reference genome sequences of hot pepper reveal the massive evolution of plant disease-resistance genes by retroduplication.</title>
        <authorList>
            <person name="Kim S."/>
            <person name="Park J."/>
            <person name="Yeom S.I."/>
            <person name="Kim Y.M."/>
            <person name="Seo E."/>
            <person name="Kim K.T."/>
            <person name="Kim M.S."/>
            <person name="Lee J.M."/>
            <person name="Cheong K."/>
            <person name="Shin H.S."/>
            <person name="Kim S.B."/>
            <person name="Han K."/>
            <person name="Lee J."/>
            <person name="Park M."/>
            <person name="Lee H.A."/>
            <person name="Lee H.Y."/>
            <person name="Lee Y."/>
            <person name="Oh S."/>
            <person name="Lee J.H."/>
            <person name="Choi E."/>
            <person name="Choi E."/>
            <person name="Lee S.E."/>
            <person name="Jeon J."/>
            <person name="Kim H."/>
            <person name="Choi G."/>
            <person name="Song H."/>
            <person name="Lee J."/>
            <person name="Lee S.C."/>
            <person name="Kwon J.K."/>
            <person name="Lee H.Y."/>
            <person name="Koo N."/>
            <person name="Hong Y."/>
            <person name="Kim R.W."/>
            <person name="Kang W.H."/>
            <person name="Huh J.H."/>
            <person name="Kang B.C."/>
            <person name="Yang T.J."/>
            <person name="Lee Y.H."/>
            <person name="Bennetzen J.L."/>
            <person name="Choi D."/>
        </authorList>
    </citation>
    <scope>NUCLEOTIDE SEQUENCE [LARGE SCALE GENOMIC DNA]</scope>
    <source>
        <strain evidence="4">cv. PBC81</strain>
    </source>
</reference>
<evidence type="ECO:0000313" key="3">
    <source>
        <dbReference type="EMBL" id="PHT60569.1"/>
    </source>
</evidence>
<name>A0A2G2XSZ7_CAPBA</name>
<reference evidence="4" key="2">
    <citation type="journal article" date="2017" name="J. Anim. Genet.">
        <title>Multiple reference genome sequences of hot pepper reveal the massive evolution of plant disease resistance genes by retroduplication.</title>
        <authorList>
            <person name="Kim S."/>
            <person name="Park J."/>
            <person name="Yeom S.-I."/>
            <person name="Kim Y.-M."/>
            <person name="Seo E."/>
            <person name="Kim K.-T."/>
            <person name="Kim M.-S."/>
            <person name="Lee J.M."/>
            <person name="Cheong K."/>
            <person name="Shin H.-S."/>
            <person name="Kim S.-B."/>
            <person name="Han K."/>
            <person name="Lee J."/>
            <person name="Park M."/>
            <person name="Lee H.-A."/>
            <person name="Lee H.-Y."/>
            <person name="Lee Y."/>
            <person name="Oh S."/>
            <person name="Lee J.H."/>
            <person name="Choi E."/>
            <person name="Choi E."/>
            <person name="Lee S.E."/>
            <person name="Jeon J."/>
            <person name="Kim H."/>
            <person name="Choi G."/>
            <person name="Song H."/>
            <person name="Lee J."/>
            <person name="Lee S.-C."/>
            <person name="Kwon J.-K."/>
            <person name="Lee H.-Y."/>
            <person name="Koo N."/>
            <person name="Hong Y."/>
            <person name="Kim R.W."/>
            <person name="Kang W.-H."/>
            <person name="Huh J.H."/>
            <person name="Kang B.-C."/>
            <person name="Yang T.-J."/>
            <person name="Lee Y.-H."/>
            <person name="Bennetzen J.L."/>
            <person name="Choi D."/>
        </authorList>
    </citation>
    <scope>NUCLEOTIDE SEQUENCE [LARGE SCALE GENOMIC DNA]</scope>
    <source>
        <strain evidence="4">cv. PBC81</strain>
    </source>
</reference>
<sequence>MTSYPTLINPTQIQIGWIATDVMGSVMSSRLLFAGYFVTIYVRDPYKVVYLQSQGALLANSPTDLWSTDVIFTMLGYPSDVRVRLHLFLYFYLDLISFGIKVRLALVIKGKSMKLTPGEMRWYHKVTLESDNRETGHWRDAPLSQSFTGKCQLGTGISP</sequence>
<gene>
    <name evidence="3" type="ORF">CQW23_02932</name>
</gene>
<dbReference type="InterPro" id="IPR006115">
    <property type="entry name" value="6PGDH_NADP-bd"/>
</dbReference>
<dbReference type="Gene3D" id="3.40.50.720">
    <property type="entry name" value="NAD(P)-binding Rossmann-like Domain"/>
    <property type="match status" value="1"/>
</dbReference>
<accession>A0A2G2XSZ7</accession>
<dbReference type="Pfam" id="PF03446">
    <property type="entry name" value="NAD_binding_2"/>
    <property type="match status" value="1"/>
</dbReference>
<dbReference type="PANTHER" id="PTHR43060:SF13">
    <property type="entry name" value="3-HYDROXYISOBUTYRATE DEHYDROGENASE-LIKE 2, MITOCHONDRIAL-RELATED"/>
    <property type="match status" value="1"/>
</dbReference>
<protein>
    <recommendedName>
        <fullName evidence="2">6-phosphogluconate dehydrogenase NADP-binding domain-containing protein</fullName>
    </recommendedName>
</protein>
<dbReference type="OrthoDB" id="435038at2759"/>
<proteinExistence type="predicted"/>
<feature type="domain" description="6-phosphogluconate dehydrogenase NADP-binding" evidence="2">
    <location>
        <begin position="14"/>
        <end position="82"/>
    </location>
</feature>
<keyword evidence="1" id="KW-0472">Membrane</keyword>
<evidence type="ECO:0000259" key="2">
    <source>
        <dbReference type="Pfam" id="PF03446"/>
    </source>
</evidence>
<dbReference type="AlphaFoldDB" id="A0A2G2XSZ7"/>
<keyword evidence="1" id="KW-0812">Transmembrane</keyword>
<keyword evidence="4" id="KW-1185">Reference proteome</keyword>